<dbReference type="PATRIC" id="fig|82380.10.peg.3384"/>
<reference evidence="1 2" key="1">
    <citation type="submission" date="2015-02" db="EMBL/GenBank/DDBJ databases">
        <title>Draft genome sequences of ten Microbacterium spp. with emphasis on heavy metal contaminated environments.</title>
        <authorList>
            <person name="Corretto E."/>
        </authorList>
    </citation>
    <scope>NUCLEOTIDE SEQUENCE [LARGE SCALE GENOMIC DNA]</scope>
    <source>
        <strain evidence="1 2">BEL163</strain>
    </source>
</reference>
<dbReference type="Proteomes" id="UP000033725">
    <property type="component" value="Unassembled WGS sequence"/>
</dbReference>
<name>A0A0F0KGX9_9MICO</name>
<sequence>MTTRAEIAAKLDDFSYQKLNFGGFLMNKRAKNSHTLWTRTADKGVTELTLLATRDFGEGNVYDVAAFTLEGTIPSEVVEELKQQAKTLADRVNLRAHGYVYTCLEPWDGGGTIWISKKPEFRELSRLDQGIHVVPIQRLAGLGEPRWLAWAREGGQLNIAIVYKP</sequence>
<dbReference type="RefSeq" id="WP_045265163.1">
    <property type="nucleotide sequence ID" value="NZ_JYIV01000030.1"/>
</dbReference>
<dbReference type="EMBL" id="JYIV01000030">
    <property type="protein sequence ID" value="KJL18541.1"/>
    <property type="molecule type" value="Genomic_DNA"/>
</dbReference>
<comment type="caution">
    <text evidence="1">The sequence shown here is derived from an EMBL/GenBank/DDBJ whole genome shotgun (WGS) entry which is preliminary data.</text>
</comment>
<dbReference type="AlphaFoldDB" id="A0A0F0KGX9"/>
<evidence type="ECO:0000313" key="2">
    <source>
        <dbReference type="Proteomes" id="UP000033725"/>
    </source>
</evidence>
<organism evidence="1 2">
    <name type="scientific">Microbacterium oxydans</name>
    <dbReference type="NCBI Taxonomy" id="82380"/>
    <lineage>
        <taxon>Bacteria</taxon>
        <taxon>Bacillati</taxon>
        <taxon>Actinomycetota</taxon>
        <taxon>Actinomycetes</taxon>
        <taxon>Micrococcales</taxon>
        <taxon>Microbacteriaceae</taxon>
        <taxon>Microbacterium</taxon>
    </lineage>
</organism>
<evidence type="ECO:0000313" key="1">
    <source>
        <dbReference type="EMBL" id="KJL18541.1"/>
    </source>
</evidence>
<dbReference type="OrthoDB" id="5061361at2"/>
<protein>
    <submittedName>
        <fullName evidence="1">Uncharacterized protein</fullName>
    </submittedName>
</protein>
<accession>A0A0F0KGX9</accession>
<proteinExistence type="predicted"/>
<gene>
    <name evidence="1" type="ORF">RN51_03377</name>
</gene>